<evidence type="ECO:0000313" key="2">
    <source>
        <dbReference type="Proteomes" id="UP000095281"/>
    </source>
</evidence>
<keyword evidence="1" id="KW-0472">Membrane</keyword>
<keyword evidence="1" id="KW-1133">Transmembrane helix</keyword>
<feature type="transmembrane region" description="Helical" evidence="1">
    <location>
        <begin position="56"/>
        <end position="77"/>
    </location>
</feature>
<keyword evidence="2" id="KW-1185">Reference proteome</keyword>
<evidence type="ECO:0000313" key="3">
    <source>
        <dbReference type="WBParaSite" id="MhA1_Contig1795.frz3.gene2"/>
    </source>
</evidence>
<keyword evidence="1" id="KW-0812">Transmembrane</keyword>
<name>A0A1I8BAA0_MELHA</name>
<proteinExistence type="predicted"/>
<protein>
    <submittedName>
        <fullName evidence="3">Uncharacterized protein</fullName>
    </submittedName>
</protein>
<organism evidence="2 3">
    <name type="scientific">Meloidogyne hapla</name>
    <name type="common">Root-knot nematode worm</name>
    <dbReference type="NCBI Taxonomy" id="6305"/>
    <lineage>
        <taxon>Eukaryota</taxon>
        <taxon>Metazoa</taxon>
        <taxon>Ecdysozoa</taxon>
        <taxon>Nematoda</taxon>
        <taxon>Chromadorea</taxon>
        <taxon>Rhabditida</taxon>
        <taxon>Tylenchina</taxon>
        <taxon>Tylenchomorpha</taxon>
        <taxon>Tylenchoidea</taxon>
        <taxon>Meloidogynidae</taxon>
        <taxon>Meloidogyninae</taxon>
        <taxon>Meloidogyne</taxon>
    </lineage>
</organism>
<evidence type="ECO:0000256" key="1">
    <source>
        <dbReference type="SAM" id="Phobius"/>
    </source>
</evidence>
<dbReference type="Proteomes" id="UP000095281">
    <property type="component" value="Unplaced"/>
</dbReference>
<reference evidence="3" key="1">
    <citation type="submission" date="2016-11" db="UniProtKB">
        <authorList>
            <consortium name="WormBaseParasite"/>
        </authorList>
    </citation>
    <scope>IDENTIFICATION</scope>
</reference>
<sequence length="94" mass="10529">MHRQILISFLLFLNLFILPLTINARIMNERVGITVKEEQLMPEMAIITRKKRLSKLIKGALIGAGVGLAGAAAYKAYKNYKANQQQQATETGRK</sequence>
<accession>A0A1I8BAA0</accession>
<dbReference type="AlphaFoldDB" id="A0A1I8BAA0"/>
<dbReference type="WBParaSite" id="MhA1_Contig1795.frz3.gene2">
    <property type="protein sequence ID" value="MhA1_Contig1795.frz3.gene2"/>
    <property type="gene ID" value="MhA1_Contig1795.frz3.gene2"/>
</dbReference>
<feature type="transmembrane region" description="Helical" evidence="1">
    <location>
        <begin position="6"/>
        <end position="26"/>
    </location>
</feature>